<proteinExistence type="predicted"/>
<name>A0A194XVR1_MOLSC</name>
<sequence>MPPAIFPFLELPTEIRIQIYQYSFAIREPAFQYHYHARHGCHHNNLSRRSFYALGSGSDETDVKIRDLTYTSCPRRTRLPASGFLALRLVSRQIYEETYSFIRLPLISLKTHHFEVNELSIDSFLSQLEKAWLRDHVKELVIDFYPVCKHSSNPELLKPKRTCFNVFANFFDLLIQTLWRGSNGTKQQLCSADHGATIQPLAELLASFPLLEAFKVNVFDVCPLDYSLAVAGDQEVLAVLRSRGVKVDFESSSA</sequence>
<dbReference type="EMBL" id="KQ947404">
    <property type="protein sequence ID" value="KUJ23802.1"/>
    <property type="molecule type" value="Genomic_DNA"/>
</dbReference>
<keyword evidence="2" id="KW-1185">Reference proteome</keyword>
<dbReference type="PANTHER" id="PTHR42085">
    <property type="entry name" value="F-BOX DOMAIN-CONTAINING PROTEIN"/>
    <property type="match status" value="1"/>
</dbReference>
<reference evidence="1 2" key="1">
    <citation type="submission" date="2015-10" db="EMBL/GenBank/DDBJ databases">
        <title>Full genome of DAOMC 229536 Phialocephala scopiformis, a fungal endophyte of spruce producing the potent anti-insectan compound rugulosin.</title>
        <authorList>
            <consortium name="DOE Joint Genome Institute"/>
            <person name="Walker A.K."/>
            <person name="Frasz S.L."/>
            <person name="Seifert K.A."/>
            <person name="Miller J.D."/>
            <person name="Mondo S.J."/>
            <person name="Labutti K."/>
            <person name="Lipzen A."/>
            <person name="Dockter R."/>
            <person name="Kennedy M."/>
            <person name="Grigoriev I.V."/>
            <person name="Spatafora J.W."/>
        </authorList>
    </citation>
    <scope>NUCLEOTIDE SEQUENCE [LARGE SCALE GENOMIC DNA]</scope>
    <source>
        <strain evidence="1 2">CBS 120377</strain>
    </source>
</reference>
<dbReference type="Proteomes" id="UP000070700">
    <property type="component" value="Unassembled WGS sequence"/>
</dbReference>
<dbReference type="RefSeq" id="XP_018078157.1">
    <property type="nucleotide sequence ID" value="XM_018213807.1"/>
</dbReference>
<dbReference type="KEGG" id="psco:LY89DRAFT_679117"/>
<dbReference type="InterPro" id="IPR038883">
    <property type="entry name" value="AN11006-like"/>
</dbReference>
<dbReference type="OrthoDB" id="10407851at2759"/>
<gene>
    <name evidence="1" type="ORF">LY89DRAFT_679117</name>
</gene>
<evidence type="ECO:0000313" key="2">
    <source>
        <dbReference type="Proteomes" id="UP000070700"/>
    </source>
</evidence>
<accession>A0A194XVR1</accession>
<dbReference type="AlphaFoldDB" id="A0A194XVR1"/>
<protein>
    <submittedName>
        <fullName evidence="1">Uncharacterized protein</fullName>
    </submittedName>
</protein>
<dbReference type="GeneID" id="28823533"/>
<evidence type="ECO:0000313" key="1">
    <source>
        <dbReference type="EMBL" id="KUJ23802.1"/>
    </source>
</evidence>
<organism evidence="1 2">
    <name type="scientific">Mollisia scopiformis</name>
    <name type="common">Conifer needle endophyte fungus</name>
    <name type="synonym">Phialocephala scopiformis</name>
    <dbReference type="NCBI Taxonomy" id="149040"/>
    <lineage>
        <taxon>Eukaryota</taxon>
        <taxon>Fungi</taxon>
        <taxon>Dikarya</taxon>
        <taxon>Ascomycota</taxon>
        <taxon>Pezizomycotina</taxon>
        <taxon>Leotiomycetes</taxon>
        <taxon>Helotiales</taxon>
        <taxon>Mollisiaceae</taxon>
        <taxon>Mollisia</taxon>
    </lineage>
</organism>
<dbReference type="PANTHER" id="PTHR42085:SF1">
    <property type="entry name" value="F-BOX DOMAIN-CONTAINING PROTEIN"/>
    <property type="match status" value="1"/>
</dbReference>
<dbReference type="InParanoid" id="A0A194XVR1"/>